<dbReference type="RefSeq" id="WP_236119637.1">
    <property type="nucleotide sequence ID" value="NZ_JAKGSI010000005.1"/>
</dbReference>
<dbReference type="GO" id="GO:0008202">
    <property type="term" value="P:steroid metabolic process"/>
    <property type="evidence" value="ECO:0007669"/>
    <property type="project" value="UniProtKB-ARBA"/>
</dbReference>
<dbReference type="EMBL" id="JAKGSI010000005">
    <property type="protein sequence ID" value="MCF4007501.1"/>
    <property type="molecule type" value="Genomic_DNA"/>
</dbReference>
<evidence type="ECO:0000256" key="2">
    <source>
        <dbReference type="ARBA" id="ARBA00022630"/>
    </source>
</evidence>
<keyword evidence="4" id="KW-0560">Oxidoreductase</keyword>
<evidence type="ECO:0000313" key="7">
    <source>
        <dbReference type="Proteomes" id="UP001139336"/>
    </source>
</evidence>
<comment type="cofactor">
    <cofactor evidence="1">
        <name>FAD</name>
        <dbReference type="ChEBI" id="CHEBI:57692"/>
    </cofactor>
</comment>
<keyword evidence="7" id="KW-1185">Reference proteome</keyword>
<evidence type="ECO:0000256" key="4">
    <source>
        <dbReference type="ARBA" id="ARBA00023002"/>
    </source>
</evidence>
<keyword evidence="3" id="KW-0274">FAD</keyword>
<dbReference type="GO" id="GO:0033765">
    <property type="term" value="F:steroid dehydrogenase activity, acting on the CH-CH group of donors"/>
    <property type="evidence" value="ECO:0007669"/>
    <property type="project" value="UniProtKB-ARBA"/>
</dbReference>
<dbReference type="InterPro" id="IPR036188">
    <property type="entry name" value="FAD/NAD-bd_sf"/>
</dbReference>
<evidence type="ECO:0000259" key="5">
    <source>
        <dbReference type="Pfam" id="PF00890"/>
    </source>
</evidence>
<dbReference type="PANTHER" id="PTHR43400">
    <property type="entry name" value="FUMARATE REDUCTASE"/>
    <property type="match status" value="1"/>
</dbReference>
<dbReference type="PANTHER" id="PTHR43400:SF10">
    <property type="entry name" value="3-OXOSTEROID 1-DEHYDROGENASE"/>
    <property type="match status" value="1"/>
</dbReference>
<comment type="caution">
    <text evidence="6">The sequence shown here is derived from an EMBL/GenBank/DDBJ whole genome shotgun (WGS) entry which is preliminary data.</text>
</comment>
<dbReference type="InterPro" id="IPR050315">
    <property type="entry name" value="FAD-oxidoreductase_2"/>
</dbReference>
<dbReference type="Proteomes" id="UP001139336">
    <property type="component" value="Unassembled WGS sequence"/>
</dbReference>
<dbReference type="SUPFAM" id="SSF56425">
    <property type="entry name" value="Succinate dehydrogenase/fumarate reductase flavoprotein, catalytic domain"/>
    <property type="match status" value="1"/>
</dbReference>
<organism evidence="6 7">
    <name type="scientific">Corynebacterium uropygiale</name>
    <dbReference type="NCBI Taxonomy" id="1775911"/>
    <lineage>
        <taxon>Bacteria</taxon>
        <taxon>Bacillati</taxon>
        <taxon>Actinomycetota</taxon>
        <taxon>Actinomycetes</taxon>
        <taxon>Mycobacteriales</taxon>
        <taxon>Corynebacteriaceae</taxon>
        <taxon>Corynebacterium</taxon>
    </lineage>
</organism>
<reference evidence="6" key="1">
    <citation type="submission" date="2022-01" db="EMBL/GenBank/DDBJ databases">
        <title>Corynebacterium sp. nov isolated from isolated from the feces of the greater white-fronted geese (Anser albifrons) at Poyang Lake, PR China.</title>
        <authorList>
            <person name="Liu Q."/>
        </authorList>
    </citation>
    <scope>NUCLEOTIDE SEQUENCE</scope>
    <source>
        <strain evidence="6">JCM 32435</strain>
    </source>
</reference>
<feature type="domain" description="FAD-dependent oxidoreductase 2 FAD-binding" evidence="5">
    <location>
        <begin position="21"/>
        <end position="563"/>
    </location>
</feature>
<dbReference type="AlphaFoldDB" id="A0A9X1QRN7"/>
<name>A0A9X1QRN7_9CORY</name>
<dbReference type="PRINTS" id="PR00411">
    <property type="entry name" value="PNDRDTASEI"/>
</dbReference>
<dbReference type="InterPro" id="IPR003953">
    <property type="entry name" value="FAD-dep_OxRdtase_2_FAD-bd"/>
</dbReference>
<proteinExistence type="predicted"/>
<keyword evidence="2" id="KW-0285">Flavoprotein</keyword>
<dbReference type="SUPFAM" id="SSF51905">
    <property type="entry name" value="FAD/NAD(P)-binding domain"/>
    <property type="match status" value="1"/>
</dbReference>
<accession>A0A9X1QRN7</accession>
<dbReference type="InterPro" id="IPR027477">
    <property type="entry name" value="Succ_DH/fumarate_Rdtase_cat_sf"/>
</dbReference>
<evidence type="ECO:0000313" key="6">
    <source>
        <dbReference type="EMBL" id="MCF4007501.1"/>
    </source>
</evidence>
<protein>
    <submittedName>
        <fullName evidence="6">FAD-dependent oxidoreductase</fullName>
    </submittedName>
</protein>
<dbReference type="Pfam" id="PF00890">
    <property type="entry name" value="FAD_binding_2"/>
    <property type="match status" value="1"/>
</dbReference>
<evidence type="ECO:0000256" key="3">
    <source>
        <dbReference type="ARBA" id="ARBA00022827"/>
    </source>
</evidence>
<gene>
    <name evidence="6" type="ORF">L1O03_10030</name>
</gene>
<evidence type="ECO:0000256" key="1">
    <source>
        <dbReference type="ARBA" id="ARBA00001974"/>
    </source>
</evidence>
<sequence>MNTPGIPLRPGASAAVPHSVDLLVIGSGAAGLSAAAIAAERGLSVLVVEKSEVIGGTTAYSAGTWWAPGNPFQSEPDREKASAYLDAVVGDCAPRALREGYLDAVPQVIEELAALGVTFRHSPAVVDYHSEIDGAGLTGRALEPDAFDGRALHPEAFRTLRGPVPEFALFSGQLMIRRPEVSTLLGLFSRKPGPTLRAAVTALSLGLRWVWDRARGWPRGTRLVMGNALIAALYHAATQRGAQVMVSAHPTALHRDEDSGQVTGADIAFDGRTHRVEARAGVVLAAGGFPHSAELRGAHLPAPTPQFSRAAESCTGDTHHLAAEVGAQLAGSEGGNALWFPSSVGTRHDGSISVFPHIWDRGKPGLIAVDASGQRFVDESCSYHRFVRAMYERHESQAAIPAWLIFDARTLKSYGMGRITMPHLPGWALAPARRSGYLHRASSVRALARRIGVDPDGLEATVTRWNEDCSQGVDTAFHKGETEFGRAAGDPEAPLNPNLEPIDDAPYYAIAVYPTPLATTYGVATDPQARALDAEGRVIPGLYAAGTDARGIMGSEYPGAGVQVGSALVAGWQAARDAAARVRGDDAANR</sequence>
<dbReference type="Gene3D" id="3.50.50.60">
    <property type="entry name" value="FAD/NAD(P)-binding domain"/>
    <property type="match status" value="2"/>
</dbReference>
<dbReference type="Gene3D" id="3.90.700.10">
    <property type="entry name" value="Succinate dehydrogenase/fumarate reductase flavoprotein, catalytic domain"/>
    <property type="match status" value="1"/>
</dbReference>